<evidence type="ECO:0000313" key="3">
    <source>
        <dbReference type="Proteomes" id="UP001156831"/>
    </source>
</evidence>
<accession>A0ABT6JLI1</accession>
<sequence length="224" mass="22662">MKHSCIAVTLACSLLLSAAPALAQQDISKVNGSVVAQAGRPYGDVDTVNGSITIESGAMVADAETVNGSIRAGDDIGADSLSTVNGSIRIGERARIARDVETVNGSIFVGAAGSVGGGVSTVNGAIGLVDVDLAGGIETVSGDITVGVGSHVRGGITVTKPTSNWFPVQVNKRKPRIIIGPDAVVEGPLKFEREVTLYVHQTARTGPVTGATATPYSGERAPAE</sequence>
<evidence type="ECO:0008006" key="4">
    <source>
        <dbReference type="Google" id="ProtNLM"/>
    </source>
</evidence>
<reference evidence="2 3" key="1">
    <citation type="submission" date="2023-04" db="EMBL/GenBank/DDBJ databases">
        <title>Luteimonas sp. M1R5S18.</title>
        <authorList>
            <person name="Sun J.-Q."/>
        </authorList>
    </citation>
    <scope>NUCLEOTIDE SEQUENCE [LARGE SCALE GENOMIC DNA]</scope>
    <source>
        <strain evidence="2 3">M1R5S18</strain>
    </source>
</reference>
<comment type="caution">
    <text evidence="2">The sequence shown here is derived from an EMBL/GenBank/DDBJ whole genome shotgun (WGS) entry which is preliminary data.</text>
</comment>
<keyword evidence="3" id="KW-1185">Reference proteome</keyword>
<evidence type="ECO:0000313" key="2">
    <source>
        <dbReference type="EMBL" id="MDH5830926.1"/>
    </source>
</evidence>
<feature type="signal peptide" evidence="1">
    <location>
        <begin position="1"/>
        <end position="23"/>
    </location>
</feature>
<dbReference type="Proteomes" id="UP001156831">
    <property type="component" value="Unassembled WGS sequence"/>
</dbReference>
<dbReference type="RefSeq" id="WP_280601822.1">
    <property type="nucleotide sequence ID" value="NZ_JARXRN010000025.1"/>
</dbReference>
<gene>
    <name evidence="2" type="ORF">QFW80_10415</name>
</gene>
<proteinExistence type="predicted"/>
<name>A0ABT6JLI1_9GAMM</name>
<protein>
    <recommendedName>
        <fullName evidence="4">Polymer-forming cytoskeletal protein</fullName>
    </recommendedName>
</protein>
<evidence type="ECO:0000256" key="1">
    <source>
        <dbReference type="SAM" id="SignalP"/>
    </source>
</evidence>
<dbReference type="EMBL" id="JARXRN010000025">
    <property type="protein sequence ID" value="MDH5830926.1"/>
    <property type="molecule type" value="Genomic_DNA"/>
</dbReference>
<organism evidence="2 3">
    <name type="scientific">Luteimonas rhizosphaericola</name>
    <dbReference type="NCBI Taxonomy" id="3042024"/>
    <lineage>
        <taxon>Bacteria</taxon>
        <taxon>Pseudomonadati</taxon>
        <taxon>Pseudomonadota</taxon>
        <taxon>Gammaproteobacteria</taxon>
        <taxon>Lysobacterales</taxon>
        <taxon>Lysobacteraceae</taxon>
        <taxon>Luteimonas</taxon>
    </lineage>
</organism>
<feature type="chain" id="PRO_5046783154" description="Polymer-forming cytoskeletal protein" evidence="1">
    <location>
        <begin position="24"/>
        <end position="224"/>
    </location>
</feature>
<keyword evidence="1" id="KW-0732">Signal</keyword>